<evidence type="ECO:0000313" key="15">
    <source>
        <dbReference type="Proteomes" id="UP000275408"/>
    </source>
</evidence>
<feature type="compositionally biased region" description="Acidic residues" evidence="11">
    <location>
        <begin position="219"/>
        <end position="229"/>
    </location>
</feature>
<comment type="subunit">
    <text evidence="9">Component of ORC, a complex composed of at least 6 subunits: ORC1, ORC2, ORC3, ORC4, ORC5 and ORC6. ORC is regulated in a cell-cycle dependent manner. It is sequentially assembled at the exit from anaphase of mitosis and disassembled as cells enter S phase. Interacts with DBF4.</text>
</comment>
<keyword evidence="6" id="KW-0832">Ubl conjugation</keyword>
<dbReference type="GO" id="GO:0006270">
    <property type="term" value="P:DNA replication initiation"/>
    <property type="evidence" value="ECO:0007669"/>
    <property type="project" value="TreeGrafter"/>
</dbReference>
<name>A0A3M6UZX7_POCDA</name>
<keyword evidence="5" id="KW-0235">DNA replication</keyword>
<comment type="similarity">
    <text evidence="2">Belongs to the ORC6 family.</text>
</comment>
<evidence type="ECO:0000313" key="14">
    <source>
        <dbReference type="EMBL" id="RMX59212.1"/>
    </source>
</evidence>
<dbReference type="GO" id="GO:0005664">
    <property type="term" value="C:nuclear origin of replication recognition complex"/>
    <property type="evidence" value="ECO:0007669"/>
    <property type="project" value="InterPro"/>
</dbReference>
<dbReference type="Pfam" id="PF21913">
    <property type="entry name" value="ORC6_2nd"/>
    <property type="match status" value="1"/>
</dbReference>
<dbReference type="PANTHER" id="PTHR13394">
    <property type="entry name" value="ORIGIN RECOGNITION COMPLEX SUBUNIT 6"/>
    <property type="match status" value="1"/>
</dbReference>
<dbReference type="InterPro" id="IPR008721">
    <property type="entry name" value="ORC6_cyclin_first"/>
</dbReference>
<gene>
    <name evidence="14" type="ORF">pdam_00007734</name>
</gene>
<keyword evidence="15" id="KW-1185">Reference proteome</keyword>
<evidence type="ECO:0000256" key="7">
    <source>
        <dbReference type="ARBA" id="ARBA00023125"/>
    </source>
</evidence>
<comment type="subcellular location">
    <subcellularLocation>
        <location evidence="1">Nucleus</location>
    </subcellularLocation>
</comment>
<dbReference type="Gene3D" id="1.10.472.10">
    <property type="entry name" value="Cyclin-like"/>
    <property type="match status" value="1"/>
</dbReference>
<evidence type="ECO:0000259" key="13">
    <source>
        <dbReference type="Pfam" id="PF21913"/>
    </source>
</evidence>
<dbReference type="FunFam" id="1.10.472.10:FF:000054">
    <property type="entry name" value="origin recognition complex subunit 6"/>
    <property type="match status" value="1"/>
</dbReference>
<dbReference type="EMBL" id="RCHS01000387">
    <property type="protein sequence ID" value="RMX59212.1"/>
    <property type="molecule type" value="Genomic_DNA"/>
</dbReference>
<keyword evidence="3" id="KW-1017">Isopeptide bond</keyword>
<dbReference type="CDD" id="cd11583">
    <property type="entry name" value="Orc6_mid"/>
    <property type="match status" value="1"/>
</dbReference>
<evidence type="ECO:0000256" key="6">
    <source>
        <dbReference type="ARBA" id="ARBA00022843"/>
    </source>
</evidence>
<evidence type="ECO:0000256" key="9">
    <source>
        <dbReference type="ARBA" id="ARBA00062917"/>
    </source>
</evidence>
<protein>
    <recommendedName>
        <fullName evidence="10">Origin recognition complex subunit 6</fullName>
    </recommendedName>
</protein>
<dbReference type="InterPro" id="IPR020529">
    <property type="entry name" value="ORC6_met/pln"/>
</dbReference>
<dbReference type="OrthoDB" id="5552484at2759"/>
<sequence>MENETQRSLSKRLGITTLDVLKKAAELERLMNVRGCSMNLTSVSKSVICLEIAANNSQVPMNRNVAIQLSGMTKKAYIHAFKTIECLLGKQKEFTIKDLAVQFGCMEASDLAQQIHQRYKQEFVKEVEDMSHPIFNATALYTACRYKKIKIDKTKLLSVLGTCKRSTFDSLFKKMEKIPDMLEATESKRKTSKRGYGLLDRVTEIVEDQCRSSKISKEDDGDTDSDDKEYEEWKRRILESAAKAMQSRDKKNTDKDNS</sequence>
<dbReference type="Proteomes" id="UP000275408">
    <property type="component" value="Unassembled WGS sequence"/>
</dbReference>
<dbReference type="Pfam" id="PF05460">
    <property type="entry name" value="ORC6"/>
    <property type="match status" value="1"/>
</dbReference>
<feature type="region of interest" description="Disordered" evidence="11">
    <location>
        <begin position="210"/>
        <end position="229"/>
    </location>
</feature>
<dbReference type="OMA" id="RKSHYLN"/>
<dbReference type="PANTHER" id="PTHR13394:SF0">
    <property type="entry name" value="ORIGIN RECOGNITION COMPLEX SUBUNIT 6"/>
    <property type="match status" value="1"/>
</dbReference>
<dbReference type="GO" id="GO:0003677">
    <property type="term" value="F:DNA binding"/>
    <property type="evidence" value="ECO:0007669"/>
    <property type="project" value="UniProtKB-KW"/>
</dbReference>
<evidence type="ECO:0000256" key="8">
    <source>
        <dbReference type="ARBA" id="ARBA00023242"/>
    </source>
</evidence>
<keyword evidence="4" id="KW-0597">Phosphoprotein</keyword>
<dbReference type="InterPro" id="IPR054113">
    <property type="entry name" value="ORC6_cyclin-like_2nd"/>
</dbReference>
<proteinExistence type="inferred from homology"/>
<feature type="domain" description="ORC6 first cyclin-like" evidence="12">
    <location>
        <begin position="15"/>
        <end position="91"/>
    </location>
</feature>
<keyword evidence="7" id="KW-0238">DNA-binding</keyword>
<feature type="domain" description="ORC6 second cyclin-like" evidence="13">
    <location>
        <begin position="95"/>
        <end position="178"/>
    </location>
</feature>
<dbReference type="AlphaFoldDB" id="A0A3M6UZX7"/>
<accession>A0A3M6UZX7</accession>
<keyword evidence="8" id="KW-0539">Nucleus</keyword>
<organism evidence="14 15">
    <name type="scientific">Pocillopora damicornis</name>
    <name type="common">Cauliflower coral</name>
    <name type="synonym">Millepora damicornis</name>
    <dbReference type="NCBI Taxonomy" id="46731"/>
    <lineage>
        <taxon>Eukaryota</taxon>
        <taxon>Metazoa</taxon>
        <taxon>Cnidaria</taxon>
        <taxon>Anthozoa</taxon>
        <taxon>Hexacorallia</taxon>
        <taxon>Scleractinia</taxon>
        <taxon>Astrocoeniina</taxon>
        <taxon>Pocilloporidae</taxon>
        <taxon>Pocillopora</taxon>
    </lineage>
</organism>
<evidence type="ECO:0000256" key="4">
    <source>
        <dbReference type="ARBA" id="ARBA00022553"/>
    </source>
</evidence>
<evidence type="ECO:0000256" key="3">
    <source>
        <dbReference type="ARBA" id="ARBA00022499"/>
    </source>
</evidence>
<evidence type="ECO:0000256" key="1">
    <source>
        <dbReference type="ARBA" id="ARBA00004123"/>
    </source>
</evidence>
<dbReference type="STRING" id="46731.A0A3M6UZX7"/>
<comment type="caution">
    <text evidence="14">The sequence shown here is derived from an EMBL/GenBank/DDBJ whole genome shotgun (WGS) entry which is preliminary data.</text>
</comment>
<evidence type="ECO:0000256" key="10">
    <source>
        <dbReference type="ARBA" id="ARBA00069654"/>
    </source>
</evidence>
<evidence type="ECO:0000256" key="2">
    <source>
        <dbReference type="ARBA" id="ARBA00010840"/>
    </source>
</evidence>
<evidence type="ECO:0000256" key="5">
    <source>
        <dbReference type="ARBA" id="ARBA00022705"/>
    </source>
</evidence>
<evidence type="ECO:0000256" key="11">
    <source>
        <dbReference type="SAM" id="MobiDB-lite"/>
    </source>
</evidence>
<reference evidence="14 15" key="1">
    <citation type="journal article" date="2018" name="Sci. Rep.">
        <title>Comparative analysis of the Pocillopora damicornis genome highlights role of immune system in coral evolution.</title>
        <authorList>
            <person name="Cunning R."/>
            <person name="Bay R.A."/>
            <person name="Gillette P."/>
            <person name="Baker A.C."/>
            <person name="Traylor-Knowles N."/>
        </authorList>
    </citation>
    <scope>NUCLEOTIDE SEQUENCE [LARGE SCALE GENOMIC DNA]</scope>
    <source>
        <strain evidence="14">RSMAS</strain>
        <tissue evidence="14">Whole animal</tissue>
    </source>
</reference>
<evidence type="ECO:0000259" key="12">
    <source>
        <dbReference type="Pfam" id="PF05460"/>
    </source>
</evidence>